<organism evidence="2 3">
    <name type="scientific">Muricoccus nepalensis</name>
    <dbReference type="NCBI Taxonomy" id="1854500"/>
    <lineage>
        <taxon>Bacteria</taxon>
        <taxon>Pseudomonadati</taxon>
        <taxon>Pseudomonadota</taxon>
        <taxon>Alphaproteobacteria</taxon>
        <taxon>Acetobacterales</taxon>
        <taxon>Roseomonadaceae</taxon>
        <taxon>Muricoccus</taxon>
    </lineage>
</organism>
<name>A0A502GCW5_9PROT</name>
<keyword evidence="3" id="KW-1185">Reference proteome</keyword>
<dbReference type="SUPFAM" id="SSF55729">
    <property type="entry name" value="Acyl-CoA N-acyltransferases (Nat)"/>
    <property type="match status" value="1"/>
</dbReference>
<keyword evidence="2" id="KW-0808">Transferase</keyword>
<dbReference type="OrthoDB" id="359414at2"/>
<evidence type="ECO:0000313" key="3">
    <source>
        <dbReference type="Proteomes" id="UP000317078"/>
    </source>
</evidence>
<proteinExistence type="predicted"/>
<dbReference type="PROSITE" id="PS51186">
    <property type="entry name" value="GNAT"/>
    <property type="match status" value="1"/>
</dbReference>
<gene>
    <name evidence="2" type="ORF">EAH89_06020</name>
</gene>
<dbReference type="Proteomes" id="UP000317078">
    <property type="component" value="Unassembled WGS sequence"/>
</dbReference>
<dbReference type="EMBL" id="RCZP01000003">
    <property type="protein sequence ID" value="TPG59775.1"/>
    <property type="molecule type" value="Genomic_DNA"/>
</dbReference>
<feature type="domain" description="N-acetyltransferase" evidence="1">
    <location>
        <begin position="1"/>
        <end position="155"/>
    </location>
</feature>
<dbReference type="InterPro" id="IPR000182">
    <property type="entry name" value="GNAT_dom"/>
</dbReference>
<dbReference type="Gene3D" id="3.40.630.30">
    <property type="match status" value="1"/>
</dbReference>
<evidence type="ECO:0000313" key="2">
    <source>
        <dbReference type="EMBL" id="TPG59775.1"/>
    </source>
</evidence>
<dbReference type="InterPro" id="IPR016181">
    <property type="entry name" value="Acyl_CoA_acyltransferase"/>
</dbReference>
<evidence type="ECO:0000259" key="1">
    <source>
        <dbReference type="PROSITE" id="PS51186"/>
    </source>
</evidence>
<reference evidence="2 3" key="1">
    <citation type="journal article" date="2019" name="Environ. Microbiol.">
        <title>Species interactions and distinct microbial communities in high Arctic permafrost affected cryosols are associated with the CH4 and CO2 gas fluxes.</title>
        <authorList>
            <person name="Altshuler I."/>
            <person name="Hamel J."/>
            <person name="Turney S."/>
            <person name="Magnuson E."/>
            <person name="Levesque R."/>
            <person name="Greer C."/>
            <person name="Whyte L.G."/>
        </authorList>
    </citation>
    <scope>NUCLEOTIDE SEQUENCE [LARGE SCALE GENOMIC DNA]</scope>
    <source>
        <strain evidence="2 3">S9.3B</strain>
    </source>
</reference>
<dbReference type="Pfam" id="PF00583">
    <property type="entry name" value="Acetyltransf_1"/>
    <property type="match status" value="1"/>
</dbReference>
<dbReference type="AlphaFoldDB" id="A0A502GCW5"/>
<dbReference type="GO" id="GO:0016747">
    <property type="term" value="F:acyltransferase activity, transferring groups other than amino-acyl groups"/>
    <property type="evidence" value="ECO:0007669"/>
    <property type="project" value="InterPro"/>
</dbReference>
<sequence length="158" mass="16340">MTAGDLGAVSRIAGEVHPAYPESDAVLAERQRLFPAGCLLLEGEGGALGYALAHPWHRARPPALDTPLGALPPRPGVLHLHDLAILPAARGGGAGRRALGLLAALAGPLPLSIVAIAGTAGFWRAQGFREAGDAALEALLRRYDPEARYMERPPGPAA</sequence>
<accession>A0A502GCW5</accession>
<comment type="caution">
    <text evidence="2">The sequence shown here is derived from an EMBL/GenBank/DDBJ whole genome shotgun (WGS) entry which is preliminary data.</text>
</comment>
<protein>
    <submittedName>
        <fullName evidence="2">GNAT family N-acetyltransferase</fullName>
    </submittedName>
</protein>